<proteinExistence type="predicted"/>
<keyword evidence="1" id="KW-1133">Transmembrane helix</keyword>
<comment type="caution">
    <text evidence="2">The sequence shown here is derived from an EMBL/GenBank/DDBJ whole genome shotgun (WGS) entry which is preliminary data.</text>
</comment>
<dbReference type="AlphaFoldDB" id="A0A939S942"/>
<evidence type="ECO:0008006" key="4">
    <source>
        <dbReference type="Google" id="ProtNLM"/>
    </source>
</evidence>
<accession>A0A939S942</accession>
<evidence type="ECO:0000313" key="2">
    <source>
        <dbReference type="EMBL" id="MBO1902756.1"/>
    </source>
</evidence>
<evidence type="ECO:0000256" key="1">
    <source>
        <dbReference type="SAM" id="Phobius"/>
    </source>
</evidence>
<keyword evidence="3" id="KW-1185">Reference proteome</keyword>
<protein>
    <recommendedName>
        <fullName evidence="4">DUF3618 domain-containing protein</fullName>
    </recommendedName>
</protein>
<keyword evidence="1" id="KW-0812">Transmembrane</keyword>
<dbReference type="EMBL" id="JAGDYM010000014">
    <property type="protein sequence ID" value="MBO1902756.1"/>
    <property type="molecule type" value="Genomic_DNA"/>
</dbReference>
<dbReference type="Proteomes" id="UP000664382">
    <property type="component" value="Unassembled WGS sequence"/>
</dbReference>
<organism evidence="2 3">
    <name type="scientific">Leucobacter weissii</name>
    <dbReference type="NCBI Taxonomy" id="1983706"/>
    <lineage>
        <taxon>Bacteria</taxon>
        <taxon>Bacillati</taxon>
        <taxon>Actinomycetota</taxon>
        <taxon>Actinomycetes</taxon>
        <taxon>Micrococcales</taxon>
        <taxon>Microbacteriaceae</taxon>
        <taxon>Leucobacter</taxon>
    </lineage>
</organism>
<name>A0A939S942_9MICO</name>
<keyword evidence="1" id="KW-0472">Membrane</keyword>
<feature type="transmembrane region" description="Helical" evidence="1">
    <location>
        <begin position="57"/>
        <end position="78"/>
    </location>
</feature>
<gene>
    <name evidence="2" type="ORF">J4H92_12455</name>
</gene>
<dbReference type="RefSeq" id="WP_208098516.1">
    <property type="nucleotide sequence ID" value="NZ_JAGDYM010000014.1"/>
</dbReference>
<sequence>MSTRPNDPGVREAERARAELYDTLGKLRDRLDYAQRIDDALERTGRRIAEERRRNPLGFAAASVAAAAATGLAVWGIARAVMRRG</sequence>
<evidence type="ECO:0000313" key="3">
    <source>
        <dbReference type="Proteomes" id="UP000664382"/>
    </source>
</evidence>
<reference evidence="2" key="1">
    <citation type="submission" date="2021-03" db="EMBL/GenBank/DDBJ databases">
        <title>Leucobacter chromiisoli sp. nov., isolated from chromium-containing soil of chemical plant.</title>
        <authorList>
            <person name="Xu Z."/>
        </authorList>
    </citation>
    <scope>NUCLEOTIDE SEQUENCE</scope>
    <source>
        <strain evidence="2">S27</strain>
    </source>
</reference>